<dbReference type="EMBL" id="CYKH01001022">
    <property type="protein sequence ID" value="CUG78374.1"/>
    <property type="molecule type" value="Genomic_DNA"/>
</dbReference>
<evidence type="ECO:0000313" key="9">
    <source>
        <dbReference type="Proteomes" id="UP000051952"/>
    </source>
</evidence>
<feature type="transmembrane region" description="Helical" evidence="6">
    <location>
        <begin position="696"/>
        <end position="718"/>
    </location>
</feature>
<evidence type="ECO:0000256" key="3">
    <source>
        <dbReference type="ARBA" id="ARBA00022737"/>
    </source>
</evidence>
<dbReference type="SUPFAM" id="SSF52058">
    <property type="entry name" value="L domain-like"/>
    <property type="match status" value="1"/>
</dbReference>
<dbReference type="InterPro" id="IPR032675">
    <property type="entry name" value="LRR_dom_sf"/>
</dbReference>
<dbReference type="InterPro" id="IPR001611">
    <property type="entry name" value="Leu-rich_rpt"/>
</dbReference>
<keyword evidence="9" id="KW-1185">Reference proteome</keyword>
<organism evidence="8 9">
    <name type="scientific">Bodo saltans</name>
    <name type="common">Flagellated protozoan</name>
    <dbReference type="NCBI Taxonomy" id="75058"/>
    <lineage>
        <taxon>Eukaryota</taxon>
        <taxon>Discoba</taxon>
        <taxon>Euglenozoa</taxon>
        <taxon>Kinetoplastea</taxon>
        <taxon>Metakinetoplastina</taxon>
        <taxon>Eubodonida</taxon>
        <taxon>Bodonidae</taxon>
        <taxon>Bodo</taxon>
    </lineage>
</organism>
<feature type="transmembrane region" description="Helical" evidence="6">
    <location>
        <begin position="667"/>
        <end position="684"/>
    </location>
</feature>
<dbReference type="VEuPathDB" id="TriTrypDB:BSAL_85730"/>
<keyword evidence="5 6" id="KW-0472">Membrane</keyword>
<keyword evidence="3" id="KW-0677">Repeat</keyword>
<feature type="transmembrane region" description="Helical" evidence="6">
    <location>
        <begin position="636"/>
        <end position="655"/>
    </location>
</feature>
<dbReference type="Gene3D" id="3.80.10.10">
    <property type="entry name" value="Ribonuclease Inhibitor"/>
    <property type="match status" value="2"/>
</dbReference>
<keyword evidence="7" id="KW-0732">Signal</keyword>
<evidence type="ECO:0000256" key="5">
    <source>
        <dbReference type="ARBA" id="ARBA00023136"/>
    </source>
</evidence>
<proteinExistence type="predicted"/>
<evidence type="ECO:0000313" key="8">
    <source>
        <dbReference type="EMBL" id="CUG78374.1"/>
    </source>
</evidence>
<evidence type="ECO:0000256" key="6">
    <source>
        <dbReference type="SAM" id="Phobius"/>
    </source>
</evidence>
<feature type="transmembrane region" description="Helical" evidence="6">
    <location>
        <begin position="518"/>
        <end position="539"/>
    </location>
</feature>
<evidence type="ECO:0000256" key="2">
    <source>
        <dbReference type="ARBA" id="ARBA00022692"/>
    </source>
</evidence>
<dbReference type="OrthoDB" id="2013775at2759"/>
<comment type="subcellular location">
    <subcellularLocation>
        <location evidence="1">Membrane</location>
    </subcellularLocation>
</comment>
<dbReference type="GO" id="GO:0016020">
    <property type="term" value="C:membrane"/>
    <property type="evidence" value="ECO:0007669"/>
    <property type="project" value="UniProtKB-SubCell"/>
</dbReference>
<dbReference type="PANTHER" id="PTHR48010">
    <property type="entry name" value="OS05G0588300 PROTEIN"/>
    <property type="match status" value="1"/>
</dbReference>
<evidence type="ECO:0000256" key="7">
    <source>
        <dbReference type="SAM" id="SignalP"/>
    </source>
</evidence>
<feature type="chain" id="PRO_5006621886" evidence="7">
    <location>
        <begin position="20"/>
        <end position="780"/>
    </location>
</feature>
<dbReference type="FunFam" id="3.80.10.10:FF:000129">
    <property type="entry name" value="Leucine-rich repeat receptor-like kinase"/>
    <property type="match status" value="1"/>
</dbReference>
<sequence length="780" mass="83502">MQALHAILLLLTIVTTCVAGSMCGCESSLPVLMDFYSSTNGPLWTESSGWGSTNCSLSWFGVACSEGSIVEIRLPSNNLTGMLIEALGNLTQLTLLDLSYNQLTGSLPSTWASMSFVTVTLSYNRIGGSLPVSWSQLAAIKVLILDHNDLCGPLPDSWSSMKGITTLILDSNPINATLPESWSGMGMIDVLCMDNCSLYGTLPSSWRFDSIEQLFLNNNALSGTMPLDWKYMGGSDEFSYANISNNCLLGTVPWANLNSGDSLQVLDTCGTHLDLETGNCTRLPTAWPAYCSSHTLTNDLATKSRSMTDLTSKHYSTERSQDYSTSDSDATLSALSQTTLGTVKTVFTSTLTPTVSMSPALIPAMIGTVTTRSVLAAAASAPLAATALLSAFSGVDPGSAQALLTVLRSPCFISDTHDHQATGEHSTQDSVMPSASSIALSPLVLFGDEGTIGAFEVAIGNAGLAMAFFFVHAALTLLHNRHNYEKSSYEEPAWICSRRAIQHLACSKSAAVLRFPSLSINFALYLTPGVAWAVSTLMSSTTTSVVQIVAGSVVGIGWIACFGVLLNAVVLHCWILDSEFGLTFRDFLDVQPFSPPVPRSVAAVICSRRGQWGPSGRRSAFGSPIATSFFPEHMRWMWAVSPLMSLLAVSLNTARPPQAARTVACDAIQSILMVCFLAVAVLFGSLRPHRSILRSFLSCFSAAHNALVTLLGMLARYQRISQDAVLVVAAVGSYTSMLLGIVVVCIGFLEQRLLPRQVNDATEQLWSIPKVNIAHEGVEH</sequence>
<keyword evidence="2 6" id="KW-0812">Transmembrane</keyword>
<reference evidence="9" key="1">
    <citation type="submission" date="2015-09" db="EMBL/GenBank/DDBJ databases">
        <authorList>
            <consortium name="Pathogen Informatics"/>
        </authorList>
    </citation>
    <scope>NUCLEOTIDE SEQUENCE [LARGE SCALE GENOMIC DNA]</scope>
    <source>
        <strain evidence="9">Lake Konstanz</strain>
    </source>
</reference>
<gene>
    <name evidence="8" type="ORF">BSAL_85730</name>
</gene>
<dbReference type="InterPro" id="IPR050994">
    <property type="entry name" value="At_inactive_RLKs"/>
</dbReference>
<dbReference type="AlphaFoldDB" id="A0A0S4J4G2"/>
<dbReference type="PANTHER" id="PTHR48010:SF58">
    <property type="entry name" value="RECEPTOR PROTEIN KINASE-LIKE PROTEIN ZAR1"/>
    <property type="match status" value="1"/>
</dbReference>
<feature type="transmembrane region" description="Helical" evidence="6">
    <location>
        <begin position="458"/>
        <end position="478"/>
    </location>
</feature>
<dbReference type="Pfam" id="PF00560">
    <property type="entry name" value="LRR_1"/>
    <property type="match status" value="1"/>
</dbReference>
<feature type="non-terminal residue" evidence="8">
    <location>
        <position position="780"/>
    </location>
</feature>
<name>A0A0S4J4G2_BODSA</name>
<feature type="signal peptide" evidence="7">
    <location>
        <begin position="1"/>
        <end position="19"/>
    </location>
</feature>
<dbReference type="Proteomes" id="UP000051952">
    <property type="component" value="Unassembled WGS sequence"/>
</dbReference>
<keyword evidence="4 6" id="KW-1133">Transmembrane helix</keyword>
<feature type="transmembrane region" description="Helical" evidence="6">
    <location>
        <begin position="545"/>
        <end position="575"/>
    </location>
</feature>
<evidence type="ECO:0000256" key="4">
    <source>
        <dbReference type="ARBA" id="ARBA00022989"/>
    </source>
</evidence>
<protein>
    <submittedName>
        <fullName evidence="8">GP46-like surface antigen, putative</fullName>
    </submittedName>
</protein>
<accession>A0A0S4J4G2</accession>
<feature type="transmembrane region" description="Helical" evidence="6">
    <location>
        <begin position="724"/>
        <end position="749"/>
    </location>
</feature>
<evidence type="ECO:0000256" key="1">
    <source>
        <dbReference type="ARBA" id="ARBA00004370"/>
    </source>
</evidence>